<evidence type="ECO:0000313" key="3">
    <source>
        <dbReference type="Proteomes" id="UP001642464"/>
    </source>
</evidence>
<evidence type="ECO:0000256" key="1">
    <source>
        <dbReference type="SAM" id="MobiDB-lite"/>
    </source>
</evidence>
<proteinExistence type="predicted"/>
<evidence type="ECO:0000313" key="2">
    <source>
        <dbReference type="EMBL" id="CAK9067346.1"/>
    </source>
</evidence>
<name>A0ABP0NU69_9DINO</name>
<comment type="caution">
    <text evidence="2">The sequence shown here is derived from an EMBL/GenBank/DDBJ whole genome shotgun (WGS) entry which is preliminary data.</text>
</comment>
<accession>A0ABP0NU69</accession>
<feature type="region of interest" description="Disordered" evidence="1">
    <location>
        <begin position="94"/>
        <end position="141"/>
    </location>
</feature>
<sequence length="141" mass="14636">MAATAVLQKKTFVSVQEEVAHQRLVQNKWYPGGQPVAAIEGEDEVRFLGGDCYVPRLVAATVPITKPAPGPANVPTETSGYAEPLQAKRPVFLRGAGGGVAPQSGGAALPSGGGTQKGMPKMKEQPKESQFPFNLLGGPGI</sequence>
<dbReference type="EMBL" id="CAXAMM010031001">
    <property type="protein sequence ID" value="CAK9067346.1"/>
    <property type="molecule type" value="Genomic_DNA"/>
</dbReference>
<dbReference type="Proteomes" id="UP001642464">
    <property type="component" value="Unassembled WGS sequence"/>
</dbReference>
<gene>
    <name evidence="2" type="ORF">SCF082_LOCUS34111</name>
</gene>
<keyword evidence="3" id="KW-1185">Reference proteome</keyword>
<protein>
    <submittedName>
        <fullName evidence="2">Uncharacterized protein</fullName>
    </submittedName>
</protein>
<organism evidence="2 3">
    <name type="scientific">Durusdinium trenchii</name>
    <dbReference type="NCBI Taxonomy" id="1381693"/>
    <lineage>
        <taxon>Eukaryota</taxon>
        <taxon>Sar</taxon>
        <taxon>Alveolata</taxon>
        <taxon>Dinophyceae</taxon>
        <taxon>Suessiales</taxon>
        <taxon>Symbiodiniaceae</taxon>
        <taxon>Durusdinium</taxon>
    </lineage>
</organism>
<reference evidence="2 3" key="1">
    <citation type="submission" date="2024-02" db="EMBL/GenBank/DDBJ databases">
        <authorList>
            <person name="Chen Y."/>
            <person name="Shah S."/>
            <person name="Dougan E. K."/>
            <person name="Thang M."/>
            <person name="Chan C."/>
        </authorList>
    </citation>
    <scope>NUCLEOTIDE SEQUENCE [LARGE SCALE GENOMIC DNA]</scope>
</reference>